<dbReference type="Gene3D" id="1.10.287.210">
    <property type="match status" value="1"/>
</dbReference>
<evidence type="ECO:0000313" key="1">
    <source>
        <dbReference type="EMBL" id="KFQ36126.1"/>
    </source>
</evidence>
<protein>
    <submittedName>
        <fullName evidence="1">Uncharacterized protein</fullName>
    </submittedName>
</protein>
<evidence type="ECO:0000313" key="2">
    <source>
        <dbReference type="Proteomes" id="UP000053369"/>
    </source>
</evidence>
<dbReference type="Proteomes" id="UP000053369">
    <property type="component" value="Unassembled WGS sequence"/>
</dbReference>
<feature type="non-terminal residue" evidence="1">
    <location>
        <position position="46"/>
    </location>
</feature>
<sequence length="46" mass="5223">FLLQAQEHGCEDFEGMHCMNLSDCSESMHKSIQPLKNGVKELQVDD</sequence>
<name>A0A091R9D4_9AVES</name>
<accession>A0A091R9D4</accession>
<reference evidence="1 2" key="1">
    <citation type="submission" date="2014-04" db="EMBL/GenBank/DDBJ databases">
        <title>Genome evolution of avian class.</title>
        <authorList>
            <person name="Zhang G."/>
            <person name="Li C."/>
        </authorList>
    </citation>
    <scope>NUCLEOTIDE SEQUENCE [LARGE SCALE GENOMIC DNA]</scope>
    <source>
        <strain evidence="1">BGI_N332</strain>
    </source>
</reference>
<proteinExistence type="predicted"/>
<dbReference type="EMBL" id="KK811905">
    <property type="protein sequence ID" value="KFQ36126.1"/>
    <property type="molecule type" value="Genomic_DNA"/>
</dbReference>
<organism evidence="1 2">
    <name type="scientific">Mesitornis unicolor</name>
    <name type="common">brown roatelo</name>
    <dbReference type="NCBI Taxonomy" id="54374"/>
    <lineage>
        <taxon>Eukaryota</taxon>
        <taxon>Metazoa</taxon>
        <taxon>Chordata</taxon>
        <taxon>Craniata</taxon>
        <taxon>Vertebrata</taxon>
        <taxon>Euteleostomi</taxon>
        <taxon>Archelosauria</taxon>
        <taxon>Archosauria</taxon>
        <taxon>Dinosauria</taxon>
        <taxon>Saurischia</taxon>
        <taxon>Theropoda</taxon>
        <taxon>Coelurosauria</taxon>
        <taxon>Aves</taxon>
        <taxon>Neognathae</taxon>
        <taxon>Neoaves</taxon>
        <taxon>Columbimorphae</taxon>
        <taxon>Mesitornithiformes</taxon>
        <taxon>Mesitornithidae</taxon>
        <taxon>Mesitornis</taxon>
    </lineage>
</organism>
<gene>
    <name evidence="1" type="ORF">N332_01895</name>
</gene>
<keyword evidence="2" id="KW-1185">Reference proteome</keyword>
<dbReference type="AlphaFoldDB" id="A0A091R9D4"/>
<feature type="non-terminal residue" evidence="1">
    <location>
        <position position="1"/>
    </location>
</feature>